<dbReference type="RefSeq" id="WP_182801820.1">
    <property type="nucleotide sequence ID" value="NZ_CP060007.1"/>
</dbReference>
<dbReference type="AlphaFoldDB" id="A0A7G5XDK3"/>
<keyword evidence="2" id="KW-0732">Signal</keyword>
<feature type="compositionally biased region" description="Basic and acidic residues" evidence="1">
    <location>
        <begin position="22"/>
        <end position="35"/>
    </location>
</feature>
<gene>
    <name evidence="3" type="ORF">H4075_15925</name>
</gene>
<evidence type="ECO:0000256" key="2">
    <source>
        <dbReference type="SAM" id="SignalP"/>
    </source>
</evidence>
<name>A0A7G5XDK3_9BACT</name>
<feature type="compositionally biased region" description="Low complexity" evidence="1">
    <location>
        <begin position="36"/>
        <end position="60"/>
    </location>
</feature>
<dbReference type="Gene3D" id="3.10.450.360">
    <property type="match status" value="1"/>
</dbReference>
<proteinExistence type="predicted"/>
<protein>
    <recommendedName>
        <fullName evidence="5">Beta-lactamase-inhibitor-like PepSY-like domain-containing protein</fullName>
    </recommendedName>
</protein>
<feature type="region of interest" description="Disordered" evidence="1">
    <location>
        <begin position="21"/>
        <end position="65"/>
    </location>
</feature>
<evidence type="ECO:0000313" key="3">
    <source>
        <dbReference type="EMBL" id="QNA43556.1"/>
    </source>
</evidence>
<evidence type="ECO:0000313" key="4">
    <source>
        <dbReference type="Proteomes" id="UP000515344"/>
    </source>
</evidence>
<evidence type="ECO:0000256" key="1">
    <source>
        <dbReference type="SAM" id="MobiDB-lite"/>
    </source>
</evidence>
<sequence>MKQFFTLIIFLLAGAIGFAQGKSKEKTKDKQKPDKTVQTTNGNNNQNNGQNPANTQQNGNSKVRKNIPTKVGSAFAGEYPNAVNATWTKNRGDWTVVFGNGVWRSTATYHSNGERVDTRTPMAREQAPRPVLDEILRRFPKGSPTDVIKIEKPKNPSLFQIIMEQAGKKRTFVFDERGKLVSEQ</sequence>
<dbReference type="SUPFAM" id="SSF160574">
    <property type="entry name" value="BT0923-like"/>
    <property type="match status" value="1"/>
</dbReference>
<evidence type="ECO:0008006" key="5">
    <source>
        <dbReference type="Google" id="ProtNLM"/>
    </source>
</evidence>
<dbReference type="EMBL" id="CP060007">
    <property type="protein sequence ID" value="QNA43556.1"/>
    <property type="molecule type" value="Genomic_DNA"/>
</dbReference>
<dbReference type="Proteomes" id="UP000515344">
    <property type="component" value="Chromosome"/>
</dbReference>
<keyword evidence="4" id="KW-1185">Reference proteome</keyword>
<organism evidence="3 4">
    <name type="scientific">Lacibacter sediminis</name>
    <dbReference type="NCBI Taxonomy" id="2760713"/>
    <lineage>
        <taxon>Bacteria</taxon>
        <taxon>Pseudomonadati</taxon>
        <taxon>Bacteroidota</taxon>
        <taxon>Chitinophagia</taxon>
        <taxon>Chitinophagales</taxon>
        <taxon>Chitinophagaceae</taxon>
        <taxon>Lacibacter</taxon>
    </lineage>
</organism>
<feature type="signal peptide" evidence="2">
    <location>
        <begin position="1"/>
        <end position="21"/>
    </location>
</feature>
<reference evidence="4" key="1">
    <citation type="submission" date="2020-08" db="EMBL/GenBank/DDBJ databases">
        <title>Lacibacter sp. S13-6-6 genome sequencing.</title>
        <authorList>
            <person name="Jin L."/>
        </authorList>
    </citation>
    <scope>NUCLEOTIDE SEQUENCE [LARGE SCALE GENOMIC DNA]</scope>
    <source>
        <strain evidence="4">S13-6-6</strain>
    </source>
</reference>
<dbReference type="KEGG" id="lacs:H4075_15925"/>
<accession>A0A7G5XDK3</accession>
<feature type="chain" id="PRO_5028862988" description="Beta-lactamase-inhibitor-like PepSY-like domain-containing protein" evidence="2">
    <location>
        <begin position="22"/>
        <end position="184"/>
    </location>
</feature>